<dbReference type="GeneID" id="36836509"/>
<keyword evidence="4" id="KW-0547">Nucleotide-binding</keyword>
<proteinExistence type="inferred from homology"/>
<dbReference type="GO" id="GO:0006085">
    <property type="term" value="P:acetyl-CoA biosynthetic process"/>
    <property type="evidence" value="ECO:0007669"/>
    <property type="project" value="TreeGrafter"/>
</dbReference>
<dbReference type="Gene3D" id="3.40.50.12780">
    <property type="entry name" value="N-terminal domain of ligase-like"/>
    <property type="match status" value="1"/>
</dbReference>
<dbReference type="GO" id="GO:0005524">
    <property type="term" value="F:ATP binding"/>
    <property type="evidence" value="ECO:0007669"/>
    <property type="project" value="UniProtKB-KW"/>
</dbReference>
<comment type="similarity">
    <text evidence="1">Belongs to the ATP-dependent AMP-binding enzyme family.</text>
</comment>
<dbReference type="Pfam" id="PF13193">
    <property type="entry name" value="AMP-binding_C"/>
    <property type="match status" value="1"/>
</dbReference>
<dbReference type="EC" id="6.2.1.1" evidence="2"/>
<dbReference type="SUPFAM" id="SSF56801">
    <property type="entry name" value="Acetyl-CoA synthetase-like"/>
    <property type="match status" value="1"/>
</dbReference>
<evidence type="ECO:0000313" key="11">
    <source>
        <dbReference type="Proteomes" id="UP000248410"/>
    </source>
</evidence>
<dbReference type="PANTHER" id="PTHR24095">
    <property type="entry name" value="ACETYL-COENZYME A SYNTHETASE"/>
    <property type="match status" value="1"/>
</dbReference>
<keyword evidence="5" id="KW-0067">ATP-binding</keyword>
<feature type="domain" description="Acetyl-coenzyme A synthetase N-terminal" evidence="9">
    <location>
        <begin position="39"/>
        <end position="79"/>
    </location>
</feature>
<dbReference type="GO" id="GO:0003987">
    <property type="term" value="F:acetate-CoA ligase activity"/>
    <property type="evidence" value="ECO:0007669"/>
    <property type="project" value="UniProtKB-EC"/>
</dbReference>
<evidence type="ECO:0000256" key="1">
    <source>
        <dbReference type="ARBA" id="ARBA00006432"/>
    </source>
</evidence>
<evidence type="ECO:0000256" key="4">
    <source>
        <dbReference type="ARBA" id="ARBA00022741"/>
    </source>
</evidence>
<feature type="compositionally biased region" description="Basic and acidic residues" evidence="6">
    <location>
        <begin position="214"/>
        <end position="235"/>
    </location>
</feature>
<organism evidence="10 11">
    <name type="scientific">Acidianus sulfidivorans JP7</name>
    <dbReference type="NCBI Taxonomy" id="619593"/>
    <lineage>
        <taxon>Archaea</taxon>
        <taxon>Thermoproteota</taxon>
        <taxon>Thermoprotei</taxon>
        <taxon>Sulfolobales</taxon>
        <taxon>Sulfolobaceae</taxon>
        <taxon>Acidianus</taxon>
    </lineage>
</organism>
<accession>A0A2U9IJV4</accession>
<dbReference type="InterPro" id="IPR045851">
    <property type="entry name" value="AMP-bd_C_sf"/>
</dbReference>
<dbReference type="RefSeq" id="WP_110379155.1">
    <property type="nucleotide sequence ID" value="NZ_CP029288.2"/>
</dbReference>
<evidence type="ECO:0000256" key="2">
    <source>
        <dbReference type="ARBA" id="ARBA00013275"/>
    </source>
</evidence>
<evidence type="ECO:0000259" key="8">
    <source>
        <dbReference type="Pfam" id="PF13193"/>
    </source>
</evidence>
<dbReference type="Proteomes" id="UP000248410">
    <property type="component" value="Chromosome"/>
</dbReference>
<dbReference type="KEGG" id="asul:DFR86_01030"/>
<name>A0A2U9IJV4_9CREN</name>
<dbReference type="InterPro" id="IPR025110">
    <property type="entry name" value="AMP-bd_C"/>
</dbReference>
<sequence length="629" mass="71017">MSWFPDKEWIEKSNVYNFMLDHEIESLNKFISFTYEKPDFWDLFVKLINVKFSKPYDYVLDLSRGKPWAKWFINGKMNIGDQIPESSEVFIKWMNEKGESRTLTYSEVLSQAKAISSWLKKNGFRKGDRIGIYMPMIPEIVPTFLGIARAGMIAVPLFSGFGKEPIKTRAEDSKMKAIFATSHTIRKGKEINMIENLEDLNITKIILGETEKIERKSQTQKEKETGGGVEEKEKTEVEEEDYSEVIKTAGDGLEETDTEDPFMILYTSGTTGKPKGCVHTHDGFPIKAAADIFFQFDMKKGETLMWVTDLGWMMGPWAILGSLLLRGKIGMIEGYVNYELLTKFIEDMKLDILGLSASLIRLLKSETEKPKIDVRLSGNTGEPIDPDSWKWLYEATKNPIINYSGGTEVSGGILGNYVIKEIKPTAFNGSSPGIKADILDEEGKHVLPNVEGELAILSVWPGMTRGFWNDDGKRYLDTYWQFENVWIHGDLAYYDPQGFYYIVGRSDDTIKVAGKRVGPAEIEEIIDSYKGVIESACVGAPDPIKGEEIICFIVGTADEKNVKKYAEEMLGKAIAPKQIIKVKQLPKTRNAKIMRRLIKAIILGKPIGDISSLENPESLEEIKEKISKS</sequence>
<dbReference type="InterPro" id="IPR032387">
    <property type="entry name" value="ACAS_N"/>
</dbReference>
<dbReference type="Gene3D" id="3.30.300.30">
    <property type="match status" value="1"/>
</dbReference>
<dbReference type="PROSITE" id="PS00455">
    <property type="entry name" value="AMP_BINDING"/>
    <property type="match status" value="1"/>
</dbReference>
<dbReference type="Pfam" id="PF00501">
    <property type="entry name" value="AMP-binding"/>
    <property type="match status" value="1"/>
</dbReference>
<dbReference type="InterPro" id="IPR042099">
    <property type="entry name" value="ANL_N_sf"/>
</dbReference>
<evidence type="ECO:0000259" key="9">
    <source>
        <dbReference type="Pfam" id="PF16177"/>
    </source>
</evidence>
<evidence type="ECO:0000256" key="3">
    <source>
        <dbReference type="ARBA" id="ARBA00022598"/>
    </source>
</evidence>
<dbReference type="InterPro" id="IPR020845">
    <property type="entry name" value="AMP-binding_CS"/>
</dbReference>
<keyword evidence="11" id="KW-1185">Reference proteome</keyword>
<feature type="domain" description="AMP-binding enzyme C-terminal" evidence="8">
    <location>
        <begin position="521"/>
        <end position="592"/>
    </location>
</feature>
<evidence type="ECO:0000256" key="5">
    <source>
        <dbReference type="ARBA" id="ARBA00022840"/>
    </source>
</evidence>
<dbReference type="OrthoDB" id="371752at2157"/>
<gene>
    <name evidence="10" type="ORF">DFR86_01030</name>
</gene>
<protein>
    <recommendedName>
        <fullName evidence="2">acetate--CoA ligase</fullName>
        <ecNumber evidence="2">6.2.1.1</ecNumber>
    </recommendedName>
</protein>
<evidence type="ECO:0000259" key="7">
    <source>
        <dbReference type="Pfam" id="PF00501"/>
    </source>
</evidence>
<feature type="domain" description="AMP-dependent synthetase/ligase" evidence="7">
    <location>
        <begin position="93"/>
        <end position="468"/>
    </location>
</feature>
<dbReference type="EMBL" id="CP029288">
    <property type="protein sequence ID" value="AWR96265.1"/>
    <property type="molecule type" value="Genomic_DNA"/>
</dbReference>
<dbReference type="Pfam" id="PF16177">
    <property type="entry name" value="ACAS_N"/>
    <property type="match status" value="1"/>
</dbReference>
<evidence type="ECO:0000256" key="6">
    <source>
        <dbReference type="SAM" id="MobiDB-lite"/>
    </source>
</evidence>
<dbReference type="InterPro" id="IPR000873">
    <property type="entry name" value="AMP-dep_synth/lig_dom"/>
</dbReference>
<feature type="region of interest" description="Disordered" evidence="6">
    <location>
        <begin position="214"/>
        <end position="241"/>
    </location>
</feature>
<evidence type="ECO:0000313" key="10">
    <source>
        <dbReference type="EMBL" id="AWR96265.1"/>
    </source>
</evidence>
<dbReference type="AlphaFoldDB" id="A0A2U9IJV4"/>
<keyword evidence="3" id="KW-0436">Ligase</keyword>
<reference evidence="10 11" key="1">
    <citation type="submission" date="2018-05" db="EMBL/GenBank/DDBJ databases">
        <title>Complete Genome Sequences of Extremely Thermoacidophilic, Metal-Mobilizing Type-Strain Members of the Archaeal Family Sulfolobaceae: Acidianus brierleyi DSM-1651T, Acidianus sulfidivorans DSM-18786T, Metallosphaera hakonensis DSM-7519T, and Metallosphaera prunae DSM-10039T.</title>
        <authorList>
            <person name="Counts J.A."/>
            <person name="Kelly R.M."/>
        </authorList>
    </citation>
    <scope>NUCLEOTIDE SEQUENCE [LARGE SCALE GENOMIC DNA]</scope>
    <source>
        <strain evidence="10 11">JP7</strain>
    </source>
</reference>
<dbReference type="PANTHER" id="PTHR24095:SF14">
    <property type="entry name" value="ACETYL-COENZYME A SYNTHETASE 1"/>
    <property type="match status" value="1"/>
</dbReference>